<evidence type="ECO:0000259" key="1">
    <source>
        <dbReference type="Pfam" id="PF14216"/>
    </source>
</evidence>
<accession>A0ABQ6ZC77</accession>
<evidence type="ECO:0000313" key="2">
    <source>
        <dbReference type="EMBL" id="KAF1719625.1"/>
    </source>
</evidence>
<proteinExistence type="predicted"/>
<evidence type="ECO:0000313" key="3">
    <source>
        <dbReference type="Proteomes" id="UP000781710"/>
    </source>
</evidence>
<name>A0ABQ6ZC77_9GAMM</name>
<gene>
    <name evidence="2" type="ORF">CSC78_18725</name>
</gene>
<feature type="domain" description="DUF4326" evidence="1">
    <location>
        <begin position="1"/>
        <end position="86"/>
    </location>
</feature>
<dbReference type="InterPro" id="IPR025475">
    <property type="entry name" value="DUF4326"/>
</dbReference>
<dbReference type="EMBL" id="PDWW01000058">
    <property type="protein sequence ID" value="KAF1719625.1"/>
    <property type="molecule type" value="Genomic_DNA"/>
</dbReference>
<organism evidence="2 3">
    <name type="scientific">Pseudoxanthomonas japonensis</name>
    <dbReference type="NCBI Taxonomy" id="69284"/>
    <lineage>
        <taxon>Bacteria</taxon>
        <taxon>Pseudomonadati</taxon>
        <taxon>Pseudomonadota</taxon>
        <taxon>Gammaproteobacteria</taxon>
        <taxon>Lysobacterales</taxon>
        <taxon>Lysobacteraceae</taxon>
        <taxon>Pseudoxanthomonas</taxon>
    </lineage>
</organism>
<reference evidence="2 3" key="1">
    <citation type="submission" date="2017-10" db="EMBL/GenBank/DDBJ databases">
        <title>Whole genome sequencing of members of genus Pseudoxanthomonas.</title>
        <authorList>
            <person name="Kumar S."/>
            <person name="Bansal K."/>
            <person name="Kaur A."/>
            <person name="Patil P."/>
            <person name="Sharma S."/>
            <person name="Patil P.B."/>
        </authorList>
    </citation>
    <scope>NUCLEOTIDE SEQUENCE [LARGE SCALE GENOMIC DNA]</scope>
    <source>
        <strain evidence="2 3">DSM 17109</strain>
    </source>
</reference>
<sequence>MPADTVKVDRTTKGGNPFIVGKHGTQAECVRLFELTVGGYIALGTDNFDEQVAVRDYVVANREQLRGKNLACWCRIGTPCHADLLIQIANKETP</sequence>
<protein>
    <recommendedName>
        <fullName evidence="1">DUF4326 domain-containing protein</fullName>
    </recommendedName>
</protein>
<keyword evidence="3" id="KW-1185">Reference proteome</keyword>
<dbReference type="Proteomes" id="UP000781710">
    <property type="component" value="Unassembled WGS sequence"/>
</dbReference>
<dbReference type="Pfam" id="PF14216">
    <property type="entry name" value="DUF4326"/>
    <property type="match status" value="1"/>
</dbReference>
<comment type="caution">
    <text evidence="2">The sequence shown here is derived from an EMBL/GenBank/DDBJ whole genome shotgun (WGS) entry which is preliminary data.</text>
</comment>